<dbReference type="PANTHER" id="PTHR24161">
    <property type="entry name" value="ANK_REP_REGION DOMAIN-CONTAINING PROTEIN-RELATED"/>
    <property type="match status" value="1"/>
</dbReference>
<evidence type="ECO:0000256" key="2">
    <source>
        <dbReference type="ARBA" id="ARBA00023043"/>
    </source>
</evidence>
<dbReference type="SMART" id="SM00248">
    <property type="entry name" value="ANK"/>
    <property type="match status" value="12"/>
</dbReference>
<dbReference type="PANTHER" id="PTHR24161:SF124">
    <property type="entry name" value="TRANSIENT RECEPTOR POTENTIAL CHANNEL PYREXIA"/>
    <property type="match status" value="1"/>
</dbReference>
<feature type="repeat" description="ANK" evidence="3">
    <location>
        <begin position="333"/>
        <end position="365"/>
    </location>
</feature>
<dbReference type="AlphaFoldDB" id="A0A8S1H2M3"/>
<name>A0A8S1H2M3_9PELO</name>
<evidence type="ECO:0000256" key="3">
    <source>
        <dbReference type="PROSITE-ProRule" id="PRU00023"/>
    </source>
</evidence>
<accession>A0A8S1H2M3</accession>
<proteinExistence type="predicted"/>
<dbReference type="PROSITE" id="PS50088">
    <property type="entry name" value="ANK_REPEAT"/>
    <property type="match status" value="4"/>
</dbReference>
<evidence type="ECO:0000256" key="1">
    <source>
        <dbReference type="ARBA" id="ARBA00022737"/>
    </source>
</evidence>
<dbReference type="InterPro" id="IPR036770">
    <property type="entry name" value="Ankyrin_rpt-contain_sf"/>
</dbReference>
<reference evidence="4" key="1">
    <citation type="submission" date="2020-10" db="EMBL/GenBank/DDBJ databases">
        <authorList>
            <person name="Kikuchi T."/>
        </authorList>
    </citation>
    <scope>NUCLEOTIDE SEQUENCE</scope>
    <source>
        <strain evidence="4">NKZ352</strain>
    </source>
</reference>
<dbReference type="Proteomes" id="UP000835052">
    <property type="component" value="Unassembled WGS sequence"/>
</dbReference>
<sequence length="485" mass="54122">MSSTNKKIFYTAAEEGLSELESLVKKEPQSLKEVDHRGRNALFYAAMTDNLKNAQFLIKKGLSPSDVDSYQATPLHWATRCDSYKVARHLISLEKGKEQVLRKEKDQMFLELLSEEKDLYDKTKDRRGRSPLHYAACSVNIDAVKAILDAKLGYPIDQKDIYGVTPLMCAVCVALPQTPAVVRFLIKRKPPSREARNKDGQTALHLAVASQNVAMVKLLVEELECQLEAPDEESRTPLHYAAEQGFDEIVTVLLNNGARNSTRDKFGVTPAHYAAQFSVKCLDLLLTRSHITEVKDDQNRTCLMWAAVAGNVDAIHYLIQRKEAPDRHATDKYGYTALHLAAMAGNENVCKILVNQGWSISERDKSNNTALHLAVGRGYTEIVRFLVTSGANMNERDAVDRTPVFWACLGGQSHTLHCMIKELGFEWRTGGKDQRPITDALGRTPLHAAAFSGFSACINVLLNIEEEDDCLKSPLVGWRDHEGDP</sequence>
<dbReference type="InterPro" id="IPR002110">
    <property type="entry name" value="Ankyrin_rpt"/>
</dbReference>
<dbReference type="FunFam" id="1.25.40.20:FF:001193">
    <property type="entry name" value="Ion channel NompC"/>
    <property type="match status" value="1"/>
</dbReference>
<dbReference type="PROSITE" id="PS50297">
    <property type="entry name" value="ANK_REP_REGION"/>
    <property type="match status" value="4"/>
</dbReference>
<gene>
    <name evidence="4" type="ORF">CAUJ_LOCUS5481</name>
</gene>
<dbReference type="SUPFAM" id="SSF48403">
    <property type="entry name" value="Ankyrin repeat"/>
    <property type="match status" value="2"/>
</dbReference>
<keyword evidence="2 3" id="KW-0040">ANK repeat</keyword>
<organism evidence="4 5">
    <name type="scientific">Caenorhabditis auriculariae</name>
    <dbReference type="NCBI Taxonomy" id="2777116"/>
    <lineage>
        <taxon>Eukaryota</taxon>
        <taxon>Metazoa</taxon>
        <taxon>Ecdysozoa</taxon>
        <taxon>Nematoda</taxon>
        <taxon>Chromadorea</taxon>
        <taxon>Rhabditida</taxon>
        <taxon>Rhabditina</taxon>
        <taxon>Rhabditomorpha</taxon>
        <taxon>Rhabditoidea</taxon>
        <taxon>Rhabditidae</taxon>
        <taxon>Peloderinae</taxon>
        <taxon>Caenorhabditis</taxon>
    </lineage>
</organism>
<dbReference type="Pfam" id="PF12796">
    <property type="entry name" value="Ank_2"/>
    <property type="match status" value="3"/>
</dbReference>
<dbReference type="PRINTS" id="PR01415">
    <property type="entry name" value="ANKYRIN"/>
</dbReference>
<feature type="repeat" description="ANK" evidence="3">
    <location>
        <begin position="233"/>
        <end position="265"/>
    </location>
</feature>
<evidence type="ECO:0000313" key="4">
    <source>
        <dbReference type="EMBL" id="CAD6189562.1"/>
    </source>
</evidence>
<dbReference type="EMBL" id="CAJGYM010000011">
    <property type="protein sequence ID" value="CAD6189562.1"/>
    <property type="molecule type" value="Genomic_DNA"/>
</dbReference>
<feature type="repeat" description="ANK" evidence="3">
    <location>
        <begin position="199"/>
        <end position="221"/>
    </location>
</feature>
<protein>
    <submittedName>
        <fullName evidence="4">Uncharacterized protein</fullName>
    </submittedName>
</protein>
<dbReference type="Pfam" id="PF00023">
    <property type="entry name" value="Ank"/>
    <property type="match status" value="2"/>
</dbReference>
<comment type="caution">
    <text evidence="4">The sequence shown here is derived from an EMBL/GenBank/DDBJ whole genome shotgun (WGS) entry which is preliminary data.</text>
</comment>
<keyword evidence="1" id="KW-0677">Repeat</keyword>
<evidence type="ECO:0000313" key="5">
    <source>
        <dbReference type="Proteomes" id="UP000835052"/>
    </source>
</evidence>
<dbReference type="OrthoDB" id="1577640at2759"/>
<feature type="repeat" description="ANK" evidence="3">
    <location>
        <begin position="366"/>
        <end position="398"/>
    </location>
</feature>
<dbReference type="Gene3D" id="1.25.40.20">
    <property type="entry name" value="Ankyrin repeat-containing domain"/>
    <property type="match status" value="3"/>
</dbReference>
<keyword evidence="5" id="KW-1185">Reference proteome</keyword>